<reference evidence="3" key="1">
    <citation type="submission" date="2020-04" db="EMBL/GenBank/DDBJ databases">
        <title>Genome Assembly and Annotation of Botryosphaeria dothidea sdau 11-99, a Latent Pathogen of Apple Fruit Ring Rot in China.</title>
        <authorList>
            <person name="Yu C."/>
            <person name="Diao Y."/>
            <person name="Lu Q."/>
            <person name="Zhao J."/>
            <person name="Cui S."/>
            <person name="Peng C."/>
            <person name="He B."/>
            <person name="Liu H."/>
        </authorList>
    </citation>
    <scope>NUCLEOTIDE SEQUENCE [LARGE SCALE GENOMIC DNA]</scope>
    <source>
        <strain evidence="3">Sdau11-99</strain>
    </source>
</reference>
<dbReference type="AlphaFoldDB" id="A0A8H4IX63"/>
<organism evidence="3 4">
    <name type="scientific">Botryosphaeria dothidea</name>
    <dbReference type="NCBI Taxonomy" id="55169"/>
    <lineage>
        <taxon>Eukaryota</taxon>
        <taxon>Fungi</taxon>
        <taxon>Dikarya</taxon>
        <taxon>Ascomycota</taxon>
        <taxon>Pezizomycotina</taxon>
        <taxon>Dothideomycetes</taxon>
        <taxon>Dothideomycetes incertae sedis</taxon>
        <taxon>Botryosphaeriales</taxon>
        <taxon>Botryosphaeriaceae</taxon>
        <taxon>Botryosphaeria</taxon>
    </lineage>
</organism>
<dbReference type="InterPro" id="IPR013096">
    <property type="entry name" value="Cupin_2"/>
</dbReference>
<feature type="region of interest" description="Disordered" evidence="1">
    <location>
        <begin position="130"/>
        <end position="158"/>
    </location>
</feature>
<keyword evidence="4" id="KW-1185">Reference proteome</keyword>
<feature type="domain" description="Cupin type-2" evidence="2">
    <location>
        <begin position="42"/>
        <end position="110"/>
    </location>
</feature>
<proteinExistence type="predicted"/>
<protein>
    <submittedName>
        <fullName evidence="3">Cupin RmlC-type</fullName>
    </submittedName>
</protein>
<dbReference type="InterPro" id="IPR011051">
    <property type="entry name" value="RmlC_Cupin_sf"/>
</dbReference>
<evidence type="ECO:0000259" key="2">
    <source>
        <dbReference type="Pfam" id="PF07883"/>
    </source>
</evidence>
<sequence>MVLAGAVKVVRSGSLKQSGSQTEGMIRMNAISDMSDQVCGTLMVAKPKTSSAVHHHGAEDTLVYAVSGHGSIVSDNGRTRQDLAPGDFALIPAFAQHQEVNDGDADVVWVIARGGRTPIVVNLDGWGQELRRKSDASRRGSEGSNGTSTAGSPIGRRL</sequence>
<name>A0A8H4IX63_9PEZI</name>
<dbReference type="SUPFAM" id="SSF51182">
    <property type="entry name" value="RmlC-like cupins"/>
    <property type="match status" value="1"/>
</dbReference>
<feature type="compositionally biased region" description="Basic and acidic residues" evidence="1">
    <location>
        <begin position="130"/>
        <end position="141"/>
    </location>
</feature>
<evidence type="ECO:0000256" key="1">
    <source>
        <dbReference type="SAM" id="MobiDB-lite"/>
    </source>
</evidence>
<gene>
    <name evidence="3" type="ORF">GTA08_BOTSDO04748</name>
</gene>
<dbReference type="Pfam" id="PF07883">
    <property type="entry name" value="Cupin_2"/>
    <property type="match status" value="1"/>
</dbReference>
<evidence type="ECO:0000313" key="3">
    <source>
        <dbReference type="EMBL" id="KAF4308804.1"/>
    </source>
</evidence>
<evidence type="ECO:0000313" key="4">
    <source>
        <dbReference type="Proteomes" id="UP000572817"/>
    </source>
</evidence>
<dbReference type="OrthoDB" id="3511549at2759"/>
<dbReference type="EMBL" id="WWBZ02000022">
    <property type="protein sequence ID" value="KAF4308804.1"/>
    <property type="molecule type" value="Genomic_DNA"/>
</dbReference>
<dbReference type="Gene3D" id="2.60.120.10">
    <property type="entry name" value="Jelly Rolls"/>
    <property type="match status" value="1"/>
</dbReference>
<dbReference type="InterPro" id="IPR014710">
    <property type="entry name" value="RmlC-like_jellyroll"/>
</dbReference>
<dbReference type="Proteomes" id="UP000572817">
    <property type="component" value="Unassembled WGS sequence"/>
</dbReference>
<feature type="compositionally biased region" description="Polar residues" evidence="1">
    <location>
        <begin position="142"/>
        <end position="151"/>
    </location>
</feature>
<comment type="caution">
    <text evidence="3">The sequence shown here is derived from an EMBL/GenBank/DDBJ whole genome shotgun (WGS) entry which is preliminary data.</text>
</comment>
<accession>A0A8H4IX63</accession>